<keyword evidence="7 9" id="KW-1133">Transmembrane helix</keyword>
<dbReference type="PANTHER" id="PTHR33695">
    <property type="entry name" value="LIPOPROTEIN SIGNAL PEPTIDASE"/>
    <property type="match status" value="1"/>
</dbReference>
<evidence type="ECO:0000256" key="2">
    <source>
        <dbReference type="ARBA" id="ARBA00022475"/>
    </source>
</evidence>
<comment type="caution">
    <text evidence="12">The sequence shown here is derived from an EMBL/GenBank/DDBJ whole genome shotgun (WGS) entry which is preliminary data.</text>
</comment>
<evidence type="ECO:0000256" key="9">
    <source>
        <dbReference type="HAMAP-Rule" id="MF_00161"/>
    </source>
</evidence>
<evidence type="ECO:0000256" key="11">
    <source>
        <dbReference type="RuleBase" id="RU004181"/>
    </source>
</evidence>
<dbReference type="Pfam" id="PF01252">
    <property type="entry name" value="Peptidase_A8"/>
    <property type="match status" value="1"/>
</dbReference>
<keyword evidence="3 9" id="KW-0645">Protease</keyword>
<keyword evidence="2 9" id="KW-1003">Cell membrane</keyword>
<keyword evidence="5 9" id="KW-0064">Aspartyl protease</keyword>
<proteinExistence type="inferred from homology"/>
<feature type="active site" evidence="9">
    <location>
        <position position="112"/>
    </location>
</feature>
<evidence type="ECO:0000256" key="3">
    <source>
        <dbReference type="ARBA" id="ARBA00022670"/>
    </source>
</evidence>
<evidence type="ECO:0000256" key="10">
    <source>
        <dbReference type="RuleBase" id="RU000594"/>
    </source>
</evidence>
<dbReference type="GO" id="GO:0004190">
    <property type="term" value="F:aspartic-type endopeptidase activity"/>
    <property type="evidence" value="ECO:0007669"/>
    <property type="project" value="UniProtKB-EC"/>
</dbReference>
<keyword evidence="4 9" id="KW-0812">Transmembrane</keyword>
<keyword evidence="6 9" id="KW-0378">Hydrolase</keyword>
<evidence type="ECO:0000256" key="1">
    <source>
        <dbReference type="ARBA" id="ARBA00006139"/>
    </source>
</evidence>
<accession>A0ABV2J955</accession>
<comment type="caution">
    <text evidence="9">Lacks conserved residue(s) required for the propagation of feature annotation.</text>
</comment>
<evidence type="ECO:0000313" key="13">
    <source>
        <dbReference type="Proteomes" id="UP001549162"/>
    </source>
</evidence>
<protein>
    <recommendedName>
        <fullName evidence="9">Lipoprotein signal peptidase</fullName>
        <ecNumber evidence="9">3.4.23.36</ecNumber>
    </recommendedName>
    <alternativeName>
        <fullName evidence="9">Prolipoprotein signal peptidase</fullName>
    </alternativeName>
    <alternativeName>
        <fullName evidence="9">Signal peptidase II</fullName>
        <shortName evidence="9">SPase II</shortName>
    </alternativeName>
</protein>
<dbReference type="EMBL" id="JBEPMA010000001">
    <property type="protein sequence ID" value="MET3616445.1"/>
    <property type="molecule type" value="Genomic_DNA"/>
</dbReference>
<evidence type="ECO:0000256" key="4">
    <source>
        <dbReference type="ARBA" id="ARBA00022692"/>
    </source>
</evidence>
<evidence type="ECO:0000313" key="12">
    <source>
        <dbReference type="EMBL" id="MET3616445.1"/>
    </source>
</evidence>
<dbReference type="PROSITE" id="PS00855">
    <property type="entry name" value="SPASE_II"/>
    <property type="match status" value="1"/>
</dbReference>
<dbReference type="Proteomes" id="UP001549162">
    <property type="component" value="Unassembled WGS sequence"/>
</dbReference>
<evidence type="ECO:0000256" key="7">
    <source>
        <dbReference type="ARBA" id="ARBA00022989"/>
    </source>
</evidence>
<dbReference type="InterPro" id="IPR001872">
    <property type="entry name" value="Peptidase_A8"/>
</dbReference>
<name>A0ABV2J955_9FIRM</name>
<dbReference type="PANTHER" id="PTHR33695:SF1">
    <property type="entry name" value="LIPOPROTEIN SIGNAL PEPTIDASE"/>
    <property type="match status" value="1"/>
</dbReference>
<gene>
    <name evidence="9" type="primary">lspA</name>
    <name evidence="12" type="ORF">ABID14_000065</name>
</gene>
<dbReference type="PRINTS" id="PR00781">
    <property type="entry name" value="LIPOSIGPTASE"/>
</dbReference>
<comment type="subcellular location">
    <subcellularLocation>
        <location evidence="9">Cell membrane</location>
        <topology evidence="9">Multi-pass membrane protein</topology>
    </subcellularLocation>
</comment>
<organism evidence="12 13">
    <name type="scientific">Peptoniphilus olsenii</name>
    <dbReference type="NCBI Taxonomy" id="411570"/>
    <lineage>
        <taxon>Bacteria</taxon>
        <taxon>Bacillati</taxon>
        <taxon>Bacillota</taxon>
        <taxon>Tissierellia</taxon>
        <taxon>Tissierellales</taxon>
        <taxon>Peptoniphilaceae</taxon>
        <taxon>Peptoniphilus</taxon>
    </lineage>
</organism>
<dbReference type="EC" id="3.4.23.36" evidence="9"/>
<keyword evidence="8 9" id="KW-0472">Membrane</keyword>
<dbReference type="HAMAP" id="MF_00161">
    <property type="entry name" value="LspA"/>
    <property type="match status" value="1"/>
</dbReference>
<feature type="transmembrane region" description="Helical" evidence="9">
    <location>
        <begin position="85"/>
        <end position="102"/>
    </location>
</feature>
<dbReference type="RefSeq" id="WP_354366456.1">
    <property type="nucleotide sequence ID" value="NZ_JBEPMA010000001.1"/>
</dbReference>
<feature type="transmembrane region" description="Helical" evidence="9">
    <location>
        <begin position="58"/>
        <end position="76"/>
    </location>
</feature>
<feature type="transmembrane region" description="Helical" evidence="9">
    <location>
        <begin position="122"/>
        <end position="146"/>
    </location>
</feature>
<keyword evidence="13" id="KW-1185">Reference proteome</keyword>
<comment type="similarity">
    <text evidence="1 9 11">Belongs to the peptidase A8 family.</text>
</comment>
<dbReference type="NCBIfam" id="TIGR00077">
    <property type="entry name" value="lspA"/>
    <property type="match status" value="1"/>
</dbReference>
<evidence type="ECO:0000256" key="6">
    <source>
        <dbReference type="ARBA" id="ARBA00022801"/>
    </source>
</evidence>
<reference evidence="12 13" key="1">
    <citation type="submission" date="2024-06" db="EMBL/GenBank/DDBJ databases">
        <title>Genomic Encyclopedia of Type Strains, Phase IV (KMG-IV): sequencing the most valuable type-strain genomes for metagenomic binning, comparative biology and taxonomic classification.</title>
        <authorList>
            <person name="Goeker M."/>
        </authorList>
    </citation>
    <scope>NUCLEOTIDE SEQUENCE [LARGE SCALE GENOMIC DNA]</scope>
    <source>
        <strain evidence="12 13">DSM 21460</strain>
    </source>
</reference>
<comment type="catalytic activity">
    <reaction evidence="9 10">
        <text>Release of signal peptides from bacterial membrane prolipoproteins. Hydrolyzes -Xaa-Yaa-Zaa-|-(S,diacylglyceryl)Cys-, in which Xaa is hydrophobic (preferably Leu), and Yaa (Ala or Ser) and Zaa (Gly or Ala) have small, neutral side chains.</text>
        <dbReference type="EC" id="3.4.23.36"/>
    </reaction>
</comment>
<comment type="function">
    <text evidence="9 10">This protein specifically catalyzes the removal of signal peptides from prolipoproteins.</text>
</comment>
<comment type="pathway">
    <text evidence="9">Protein modification; lipoprotein biosynthesis (signal peptide cleavage).</text>
</comment>
<evidence type="ECO:0000256" key="5">
    <source>
        <dbReference type="ARBA" id="ARBA00022750"/>
    </source>
</evidence>
<feature type="active site" evidence="9">
    <location>
        <position position="130"/>
    </location>
</feature>
<evidence type="ECO:0000256" key="8">
    <source>
        <dbReference type="ARBA" id="ARBA00023136"/>
    </source>
</evidence>
<sequence length="160" mass="18587">MFVILFSIILILLDQFSKFLVKTYLYGKDPLVVIDGFLRFYYIENRGAAFGILQGARWFLTIITIIVLIFLLIFLIKNYKKLPKIYLFSISLLIGGTIGNFIDRLRLHYVIDFISLKFFDYNFAVFNLADTFIVVGTILICIGIILHDNPRISSKRENND</sequence>